<proteinExistence type="predicted"/>
<accession>A0A0N7MUJ4</accession>
<feature type="transmembrane region" description="Helical" evidence="2">
    <location>
        <begin position="6"/>
        <end position="26"/>
    </location>
</feature>
<dbReference type="OrthoDB" id="9791432at2"/>
<keyword evidence="2" id="KW-0472">Membrane</keyword>
<accession>A0A0P1P8Z6</accession>
<keyword evidence="2" id="KW-1133">Transmembrane helix</keyword>
<dbReference type="SUPFAM" id="SSF158791">
    <property type="entry name" value="MgtE N-terminal domain-like"/>
    <property type="match status" value="1"/>
</dbReference>
<accession>A0A0N7MWA0</accession>
<accession>A0A0P1LKX9</accession>
<accession>A0A0N7MUF2</accession>
<protein>
    <submittedName>
        <fullName evidence="4">MgtE intracellular N domain-containing protein</fullName>
    </submittedName>
</protein>
<dbReference type="Proteomes" id="UP000182011">
    <property type="component" value="Unassembled WGS sequence"/>
</dbReference>
<accession>A0A0P1MCE5</accession>
<evidence type="ECO:0000313" key="4">
    <source>
        <dbReference type="EMBL" id="CUU04052.1"/>
    </source>
</evidence>
<accession>A0A0P1MEG1</accession>
<keyword evidence="2" id="KW-0812">Transmembrane</keyword>
<accession>A0A0P1L986</accession>
<dbReference type="STRING" id="1633631.GCA_001442925_00915"/>
<feature type="coiled-coil region" evidence="1">
    <location>
        <begin position="77"/>
        <end position="139"/>
    </location>
</feature>
<reference evidence="4 5" key="1">
    <citation type="submission" date="2015-11" db="EMBL/GenBank/DDBJ databases">
        <authorList>
            <person name="Zhang Y."/>
            <person name="Guo Z."/>
        </authorList>
    </citation>
    <scope>NUCLEOTIDE SEQUENCE [LARGE SCALE GENOMIC DNA]</scope>
    <source>
        <strain evidence="4">JGI-4</strain>
    </source>
</reference>
<keyword evidence="1" id="KW-0175">Coiled coil</keyword>
<organism evidence="4 5">
    <name type="scientific">Candidatus Kryptonium thompsonii</name>
    <dbReference type="NCBI Taxonomy" id="1633631"/>
    <lineage>
        <taxon>Bacteria</taxon>
        <taxon>Pseudomonadati</taxon>
        <taxon>Candidatus Kryptoniota</taxon>
        <taxon>Candidatus Kryptonium</taxon>
    </lineage>
</organism>
<name>A0A0N7MUJ4_9BACT</name>
<evidence type="ECO:0000313" key="5">
    <source>
        <dbReference type="Proteomes" id="UP000182011"/>
    </source>
</evidence>
<accession>A0A0P1LCW4</accession>
<dbReference type="EMBL" id="FAOP01000004">
    <property type="protein sequence ID" value="CUU04052.1"/>
    <property type="molecule type" value="Genomic_DNA"/>
</dbReference>
<evidence type="ECO:0000259" key="3">
    <source>
        <dbReference type="Pfam" id="PF03448"/>
    </source>
</evidence>
<dbReference type="Pfam" id="PF03448">
    <property type="entry name" value="MgtE_N"/>
    <property type="match status" value="1"/>
</dbReference>
<dbReference type="InterPro" id="IPR006668">
    <property type="entry name" value="Mg_transptr_MgtE_intracell_dom"/>
</dbReference>
<accession>A0A0S4MYL2</accession>
<evidence type="ECO:0000256" key="1">
    <source>
        <dbReference type="SAM" id="Coils"/>
    </source>
</evidence>
<dbReference type="RefSeq" id="WP_047133992.1">
    <property type="nucleotide sequence ID" value="NZ_CZVJ01000068.1"/>
</dbReference>
<accession>A0A0N7MNP4</accession>
<evidence type="ECO:0000256" key="2">
    <source>
        <dbReference type="SAM" id="Phobius"/>
    </source>
</evidence>
<feature type="domain" description="Magnesium transporter MgtE intracellular" evidence="3">
    <location>
        <begin position="124"/>
        <end position="189"/>
    </location>
</feature>
<gene>
    <name evidence="4" type="ORF">JGI4_00916</name>
</gene>
<dbReference type="AlphaFoldDB" id="A0A0N7MUJ4"/>
<accession>A0A0P1MQZ1</accession>
<sequence length="192" mass="22005">MEKPIFGYILGFVFSFVTIFEGMYVLSKLYPELFRPIPKSTPVLAMVDSLKLKNDSLGVIWEDTSSIGLEYVEAYKLDSLKSLYNEAVAELKRYKDSVLVLNKIINELKAEIREKNLIVERLQRQVLNQQDEKIKAMAKIYESMEPEAAARILESMPENEALQIILNMQRRQAAKILSEINTAKASKLSKLK</sequence>